<dbReference type="EMBL" id="ML769740">
    <property type="protein sequence ID" value="KAE9388513.1"/>
    <property type="molecule type" value="Genomic_DNA"/>
</dbReference>
<dbReference type="AlphaFoldDB" id="A0A6A4GSY3"/>
<gene>
    <name evidence="1" type="ORF">BT96DRAFT_836150</name>
</gene>
<evidence type="ECO:0000313" key="2">
    <source>
        <dbReference type="Proteomes" id="UP000799118"/>
    </source>
</evidence>
<protein>
    <submittedName>
        <fullName evidence="1">Uncharacterized protein</fullName>
    </submittedName>
</protein>
<name>A0A6A4GSY3_9AGAR</name>
<proteinExistence type="predicted"/>
<dbReference type="OrthoDB" id="2666777at2759"/>
<reference evidence="1" key="1">
    <citation type="journal article" date="2019" name="Environ. Microbiol.">
        <title>Fungal ecological strategies reflected in gene transcription - a case study of two litter decomposers.</title>
        <authorList>
            <person name="Barbi F."/>
            <person name="Kohler A."/>
            <person name="Barry K."/>
            <person name="Baskaran P."/>
            <person name="Daum C."/>
            <person name="Fauchery L."/>
            <person name="Ihrmark K."/>
            <person name="Kuo A."/>
            <person name="LaButti K."/>
            <person name="Lipzen A."/>
            <person name="Morin E."/>
            <person name="Grigoriev I.V."/>
            <person name="Henrissat B."/>
            <person name="Lindahl B."/>
            <person name="Martin F."/>
        </authorList>
    </citation>
    <scope>NUCLEOTIDE SEQUENCE</scope>
    <source>
        <strain evidence="1">JB14</strain>
    </source>
</reference>
<sequence length="122" mass="12807">NAIVCLDTVFMQKNNKHVTEDPSHVHLKTVFIPELGTSTICGLPVPVPTGIHSLQVHTCTCGKPSAKESTDGDEQVDGCGGPLKVPNLVLGACKQSFTAADGSHQKASSQFFDSTALMGLLC</sequence>
<dbReference type="Proteomes" id="UP000799118">
    <property type="component" value="Unassembled WGS sequence"/>
</dbReference>
<organism evidence="1 2">
    <name type="scientific">Gymnopus androsaceus JB14</name>
    <dbReference type="NCBI Taxonomy" id="1447944"/>
    <lineage>
        <taxon>Eukaryota</taxon>
        <taxon>Fungi</taxon>
        <taxon>Dikarya</taxon>
        <taxon>Basidiomycota</taxon>
        <taxon>Agaricomycotina</taxon>
        <taxon>Agaricomycetes</taxon>
        <taxon>Agaricomycetidae</taxon>
        <taxon>Agaricales</taxon>
        <taxon>Marasmiineae</taxon>
        <taxon>Omphalotaceae</taxon>
        <taxon>Gymnopus</taxon>
    </lineage>
</organism>
<accession>A0A6A4GSY3</accession>
<evidence type="ECO:0000313" key="1">
    <source>
        <dbReference type="EMBL" id="KAE9388513.1"/>
    </source>
</evidence>
<feature type="non-terminal residue" evidence="1">
    <location>
        <position position="1"/>
    </location>
</feature>
<keyword evidence="2" id="KW-1185">Reference proteome</keyword>